<feature type="domain" description="Plastocyanin-like" evidence="15">
    <location>
        <begin position="420"/>
        <end position="553"/>
    </location>
</feature>
<evidence type="ECO:0000313" key="18">
    <source>
        <dbReference type="RefSeq" id="XP_014492140.1"/>
    </source>
</evidence>
<dbReference type="PANTHER" id="PTHR11709">
    <property type="entry name" value="MULTI-COPPER OXIDASE"/>
    <property type="match status" value="1"/>
</dbReference>
<dbReference type="AlphaFoldDB" id="A0A1S3TED8"/>
<dbReference type="STRING" id="3916.A0A1S3TED8"/>
<name>A0A1S3TED8_VIGRR</name>
<dbReference type="PANTHER" id="PTHR11709:SF483">
    <property type="entry name" value="LACCASE"/>
    <property type="match status" value="1"/>
</dbReference>
<comment type="cofactor">
    <cofactor evidence="13">
        <name>Cu cation</name>
        <dbReference type="ChEBI" id="CHEBI:23378"/>
    </cofactor>
    <text evidence="13">Binds 4 Cu cations per monomer.</text>
</comment>
<dbReference type="InterPro" id="IPR001117">
    <property type="entry name" value="Cu-oxidase_2nd"/>
</dbReference>
<accession>A0A1S3TED8</accession>
<evidence type="ECO:0000259" key="14">
    <source>
        <dbReference type="Pfam" id="PF00394"/>
    </source>
</evidence>
<dbReference type="Pfam" id="PF00394">
    <property type="entry name" value="Cu-oxidase"/>
    <property type="match status" value="1"/>
</dbReference>
<evidence type="ECO:0000256" key="4">
    <source>
        <dbReference type="ARBA" id="ARBA00012297"/>
    </source>
</evidence>
<evidence type="ECO:0000256" key="7">
    <source>
        <dbReference type="ARBA" id="ARBA00022723"/>
    </source>
</evidence>
<sequence>MKLSEFWFALASVILVFSLASADTVEHTFTVQNKAITRLCNERVIVTVNGLYPGPTLEVREGDAVIIHVVNKSPYNITIHWHGIFQLFSAWADGPEYVTQCGIRPQHSYTYKFNVIQQEGTVWWHAHASVLRATVHGAFIIHPRSGKLPFPKPYKHVPIILGDWYDGNVVDIYEHVLAAGDVRVSDAFTINGLPGDLFNCSKQQTYKLKLRQGKTYLLRMINAAFNNNLFFKIANHKFTVVALDASYIEHYVTDVITIAPGQTADVLLKADQPIGNYYMAATPYVVGQPSPLFDNTTTRGLVVYEGYKSSLRDSKPIMPLLPPFNATAIANAFFTNITSLVGAPHWVPVPLEVDERMLITISINLERCPKNGTCLGLFNQKFSASMNNESFTLPVGKGYSMLEASFYNVSGVYTTDFPDYPTQTFDFTSPKNALDLSRVFTTTKTTKVKKLKFNSTVEVVYQNTAILNAQSHPMHLHGFSFHILAQGFGNYDADRDRVKFNLVNPQIRNTIAVPAGGWAVIRFQANNPGMWFVHCHVDDHQLWGLNMAFEVESGPTDSTSLPPPPADLPKC</sequence>
<dbReference type="OrthoDB" id="2121828at2759"/>
<keyword evidence="11" id="KW-0325">Glycoprotein</keyword>
<evidence type="ECO:0000256" key="2">
    <source>
        <dbReference type="ARBA" id="ARBA00004271"/>
    </source>
</evidence>
<dbReference type="GO" id="GO:0048046">
    <property type="term" value="C:apoplast"/>
    <property type="evidence" value="ECO:0007669"/>
    <property type="project" value="UniProtKB-SubCell"/>
</dbReference>
<evidence type="ECO:0000256" key="8">
    <source>
        <dbReference type="ARBA" id="ARBA00022737"/>
    </source>
</evidence>
<dbReference type="Gene3D" id="2.60.40.420">
    <property type="entry name" value="Cupredoxins - blue copper proteins"/>
    <property type="match status" value="3"/>
</dbReference>
<evidence type="ECO:0000256" key="12">
    <source>
        <dbReference type="ARBA" id="ARBA00023185"/>
    </source>
</evidence>
<feature type="chain" id="PRO_5010003525" description="Laccase" evidence="13">
    <location>
        <begin position="23"/>
        <end position="571"/>
    </location>
</feature>
<evidence type="ECO:0000259" key="16">
    <source>
        <dbReference type="Pfam" id="PF07732"/>
    </source>
</evidence>
<evidence type="ECO:0000256" key="13">
    <source>
        <dbReference type="RuleBase" id="RU361119"/>
    </source>
</evidence>
<dbReference type="InterPro" id="IPR008972">
    <property type="entry name" value="Cupredoxin"/>
</dbReference>
<dbReference type="CDD" id="cd13849">
    <property type="entry name" value="CuRO_1_LCC_plant"/>
    <property type="match status" value="1"/>
</dbReference>
<evidence type="ECO:0000259" key="15">
    <source>
        <dbReference type="Pfam" id="PF07731"/>
    </source>
</evidence>
<dbReference type="GO" id="GO:0052716">
    <property type="term" value="F:hydroquinone:oxygen oxidoreductase activity"/>
    <property type="evidence" value="ECO:0007669"/>
    <property type="project" value="UniProtKB-EC"/>
</dbReference>
<feature type="domain" description="Plastocyanin-like" evidence="14">
    <location>
        <begin position="156"/>
        <end position="306"/>
    </location>
</feature>
<keyword evidence="5 13" id="KW-0052">Apoplast</keyword>
<comment type="similarity">
    <text evidence="3 13">Belongs to the multicopper oxidase family.</text>
</comment>
<keyword evidence="10 13" id="KW-0186">Copper</keyword>
<dbReference type="Pfam" id="PF07731">
    <property type="entry name" value="Cu-oxidase_2"/>
    <property type="match status" value="1"/>
</dbReference>
<feature type="signal peptide" evidence="13">
    <location>
        <begin position="1"/>
        <end position="22"/>
    </location>
</feature>
<dbReference type="GeneID" id="106754616"/>
<dbReference type="InterPro" id="IPR033138">
    <property type="entry name" value="Cu_oxidase_CS"/>
</dbReference>
<dbReference type="PROSITE" id="PS00079">
    <property type="entry name" value="MULTICOPPER_OXIDASE1"/>
    <property type="match status" value="1"/>
</dbReference>
<dbReference type="InterPro" id="IPR034285">
    <property type="entry name" value="CuRO_2_LCC"/>
</dbReference>
<evidence type="ECO:0000256" key="9">
    <source>
        <dbReference type="ARBA" id="ARBA00023002"/>
    </source>
</evidence>
<comment type="catalytic activity">
    <reaction evidence="1 13">
        <text>4 hydroquinone + O2 = 4 benzosemiquinone + 2 H2O</text>
        <dbReference type="Rhea" id="RHEA:11276"/>
        <dbReference type="ChEBI" id="CHEBI:15377"/>
        <dbReference type="ChEBI" id="CHEBI:15379"/>
        <dbReference type="ChEBI" id="CHEBI:17594"/>
        <dbReference type="ChEBI" id="CHEBI:17977"/>
        <dbReference type="EC" id="1.10.3.2"/>
    </reaction>
</comment>
<dbReference type="InterPro" id="IPR002355">
    <property type="entry name" value="Cu_oxidase_Cu_BS"/>
</dbReference>
<keyword evidence="8 13" id="KW-0677">Repeat</keyword>
<dbReference type="GO" id="GO:0046274">
    <property type="term" value="P:lignin catabolic process"/>
    <property type="evidence" value="ECO:0007669"/>
    <property type="project" value="UniProtKB-KW"/>
</dbReference>
<dbReference type="CDD" id="cd13875">
    <property type="entry name" value="CuRO_2_LCC_plant"/>
    <property type="match status" value="1"/>
</dbReference>
<comment type="function">
    <text evidence="13">Lignin degradation and detoxification of lignin-derived products.</text>
</comment>
<dbReference type="Proteomes" id="UP000087766">
    <property type="component" value="Unplaced"/>
</dbReference>
<feature type="domain" description="Plastocyanin-like" evidence="16">
    <location>
        <begin position="31"/>
        <end position="145"/>
    </location>
</feature>
<keyword evidence="17" id="KW-1185">Reference proteome</keyword>
<dbReference type="InterPro" id="IPR045087">
    <property type="entry name" value="Cu-oxidase_fam"/>
</dbReference>
<keyword evidence="12 13" id="KW-0439">Lignin degradation</keyword>
<dbReference type="Pfam" id="PF07732">
    <property type="entry name" value="Cu-oxidase_3"/>
    <property type="match status" value="1"/>
</dbReference>
<keyword evidence="7 13" id="KW-0479">Metal-binding</keyword>
<dbReference type="InterPro" id="IPR011707">
    <property type="entry name" value="Cu-oxidase-like_N"/>
</dbReference>
<dbReference type="InterPro" id="IPR011706">
    <property type="entry name" value="Cu-oxidase_C"/>
</dbReference>
<evidence type="ECO:0000256" key="11">
    <source>
        <dbReference type="ARBA" id="ARBA00023180"/>
    </source>
</evidence>
<keyword evidence="13" id="KW-0732">Signal</keyword>
<comment type="subcellular location">
    <subcellularLocation>
        <location evidence="2 13">Secreted</location>
        <location evidence="2 13">Extracellular space</location>
        <location evidence="2 13">Apoplast</location>
    </subcellularLocation>
</comment>
<dbReference type="PROSITE" id="PS00080">
    <property type="entry name" value="MULTICOPPER_OXIDASE2"/>
    <property type="match status" value="1"/>
</dbReference>
<evidence type="ECO:0000313" key="17">
    <source>
        <dbReference type="Proteomes" id="UP000087766"/>
    </source>
</evidence>
<dbReference type="InterPro" id="IPR017761">
    <property type="entry name" value="Laccase"/>
</dbReference>
<dbReference type="RefSeq" id="XP_014492140.1">
    <property type="nucleotide sequence ID" value="XM_014636654.2"/>
</dbReference>
<evidence type="ECO:0000256" key="5">
    <source>
        <dbReference type="ARBA" id="ARBA00022523"/>
    </source>
</evidence>
<dbReference type="SUPFAM" id="SSF49503">
    <property type="entry name" value="Cupredoxins"/>
    <property type="match status" value="3"/>
</dbReference>
<dbReference type="InterPro" id="IPR034288">
    <property type="entry name" value="CuRO_1_LCC"/>
</dbReference>
<gene>
    <name evidence="18" type="primary">LOC106754616</name>
</gene>
<keyword evidence="6 13" id="KW-0964">Secreted</keyword>
<dbReference type="KEGG" id="vra:106754616"/>
<dbReference type="EC" id="1.10.3.2" evidence="4 13"/>
<evidence type="ECO:0000256" key="1">
    <source>
        <dbReference type="ARBA" id="ARBA00000349"/>
    </source>
</evidence>
<evidence type="ECO:0000256" key="6">
    <source>
        <dbReference type="ARBA" id="ARBA00022525"/>
    </source>
</evidence>
<organism evidence="17 18">
    <name type="scientific">Vigna radiata var. radiata</name>
    <name type="common">Mung bean</name>
    <name type="synonym">Phaseolus aureus</name>
    <dbReference type="NCBI Taxonomy" id="3916"/>
    <lineage>
        <taxon>Eukaryota</taxon>
        <taxon>Viridiplantae</taxon>
        <taxon>Streptophyta</taxon>
        <taxon>Embryophyta</taxon>
        <taxon>Tracheophyta</taxon>
        <taxon>Spermatophyta</taxon>
        <taxon>Magnoliopsida</taxon>
        <taxon>eudicotyledons</taxon>
        <taxon>Gunneridae</taxon>
        <taxon>Pentapetalae</taxon>
        <taxon>rosids</taxon>
        <taxon>fabids</taxon>
        <taxon>Fabales</taxon>
        <taxon>Fabaceae</taxon>
        <taxon>Papilionoideae</taxon>
        <taxon>50 kb inversion clade</taxon>
        <taxon>NPAAA clade</taxon>
        <taxon>indigoferoid/millettioid clade</taxon>
        <taxon>Phaseoleae</taxon>
        <taxon>Vigna</taxon>
    </lineage>
</organism>
<evidence type="ECO:0000256" key="3">
    <source>
        <dbReference type="ARBA" id="ARBA00010609"/>
    </source>
</evidence>
<dbReference type="NCBIfam" id="TIGR03389">
    <property type="entry name" value="laccase"/>
    <property type="match status" value="1"/>
</dbReference>
<keyword evidence="9 13" id="KW-0560">Oxidoreductase</keyword>
<evidence type="ECO:0000256" key="10">
    <source>
        <dbReference type="ARBA" id="ARBA00023008"/>
    </source>
</evidence>
<protein>
    <recommendedName>
        <fullName evidence="4 13">Laccase</fullName>
        <ecNumber evidence="4 13">1.10.3.2</ecNumber>
    </recommendedName>
    <alternativeName>
        <fullName evidence="13">Benzenediol:oxygen oxidoreductase</fullName>
    </alternativeName>
    <alternativeName>
        <fullName evidence="13">Diphenol oxidase</fullName>
    </alternativeName>
    <alternativeName>
        <fullName evidence="13">Urishiol oxidase</fullName>
    </alternativeName>
</protein>
<reference evidence="18" key="1">
    <citation type="submission" date="2025-08" db="UniProtKB">
        <authorList>
            <consortium name="RefSeq"/>
        </authorList>
    </citation>
    <scope>IDENTIFICATION</scope>
    <source>
        <tissue evidence="18">Leaf</tissue>
    </source>
</reference>
<proteinExistence type="inferred from homology"/>
<dbReference type="GO" id="GO:0005507">
    <property type="term" value="F:copper ion binding"/>
    <property type="evidence" value="ECO:0007669"/>
    <property type="project" value="InterPro"/>
</dbReference>